<keyword evidence="6" id="KW-1185">Reference proteome</keyword>
<comment type="caution">
    <text evidence="5">The sequence shown here is derived from an EMBL/GenBank/DDBJ whole genome shotgun (WGS) entry which is preliminary data.</text>
</comment>
<protein>
    <submittedName>
        <fullName evidence="5">GAF domain protein</fullName>
    </submittedName>
</protein>
<organism evidence="5 6">
    <name type="scientific">Pseudooceanicola batsensis (strain ATCC BAA-863 / DSM 15984 / KCTC 12145 / HTCC2597)</name>
    <name type="common">Oceanicola batsensis</name>
    <dbReference type="NCBI Taxonomy" id="252305"/>
    <lineage>
        <taxon>Bacteria</taxon>
        <taxon>Pseudomonadati</taxon>
        <taxon>Pseudomonadota</taxon>
        <taxon>Alphaproteobacteria</taxon>
        <taxon>Rhodobacterales</taxon>
        <taxon>Paracoccaceae</taxon>
        <taxon>Pseudooceanicola</taxon>
    </lineage>
</organism>
<evidence type="ECO:0000259" key="4">
    <source>
        <dbReference type="Pfam" id="PF25973"/>
    </source>
</evidence>
<dbReference type="InterPro" id="IPR058647">
    <property type="entry name" value="BSH_CzcB-like"/>
</dbReference>
<name>A3TZ91_PSEBH</name>
<dbReference type="STRING" id="252305.OB2597_16045"/>
<comment type="subcellular location">
    <subcellularLocation>
        <location evidence="1">Cell envelope</location>
    </subcellularLocation>
</comment>
<keyword evidence="2" id="KW-0175">Coiled coil</keyword>
<evidence type="ECO:0000259" key="3">
    <source>
        <dbReference type="Pfam" id="PF01590"/>
    </source>
</evidence>
<dbReference type="EMBL" id="AAMO01000006">
    <property type="protein sequence ID" value="EAQ02909.1"/>
    <property type="molecule type" value="Genomic_DNA"/>
</dbReference>
<dbReference type="Pfam" id="PF25973">
    <property type="entry name" value="BSH_CzcB"/>
    <property type="match status" value="1"/>
</dbReference>
<dbReference type="Pfam" id="PF01590">
    <property type="entry name" value="GAF"/>
    <property type="match status" value="1"/>
</dbReference>
<dbReference type="HOGENOM" id="CLU_030412_0_0_5"/>
<reference evidence="5 6" key="1">
    <citation type="journal article" date="2010" name="J. Bacteriol.">
        <title>Genome sequences of Oceanicola granulosus HTCC2516(T) and Oceanicola batsensis HTCC2597(TDelta).</title>
        <authorList>
            <person name="Thrash J.C."/>
            <person name="Cho J.C."/>
            <person name="Vergin K.L."/>
            <person name="Giovannoni S.J."/>
        </authorList>
    </citation>
    <scope>NUCLEOTIDE SEQUENCE [LARGE SCALE GENOMIC DNA]</scope>
    <source>
        <strain evidence="6">ATCC BAA-863 / DSM 15984 / KCTC 12145 / HTCC2597</strain>
    </source>
</reference>
<dbReference type="AlphaFoldDB" id="A3TZ91"/>
<evidence type="ECO:0000256" key="2">
    <source>
        <dbReference type="ARBA" id="ARBA00023054"/>
    </source>
</evidence>
<dbReference type="PANTHER" id="PTHR32347">
    <property type="entry name" value="EFFLUX SYSTEM COMPONENT YKNX-RELATED"/>
    <property type="match status" value="1"/>
</dbReference>
<gene>
    <name evidence="5" type="ORF">OB2597_16045</name>
</gene>
<proteinExistence type="predicted"/>
<dbReference type="InterPro" id="IPR050465">
    <property type="entry name" value="UPF0194_transport"/>
</dbReference>
<accession>A3TZ91</accession>
<dbReference type="SUPFAM" id="SSF111369">
    <property type="entry name" value="HlyD-like secretion proteins"/>
    <property type="match status" value="1"/>
</dbReference>
<dbReference type="Gene3D" id="3.30.450.40">
    <property type="match status" value="1"/>
</dbReference>
<feature type="domain" description="CzcB-like barrel-sandwich hybrid" evidence="4">
    <location>
        <begin position="397"/>
        <end position="516"/>
    </location>
</feature>
<dbReference type="Proteomes" id="UP000004318">
    <property type="component" value="Unassembled WGS sequence"/>
</dbReference>
<sequence length="624" mass="67894">MTAFSGSTGPIASEQNTIALDASLWSSFANARGDRAFLTSWLALILSKVPRAALGVILEPDPATGAFVPSAIAPDPRRDCTQFRSIAEKVLGSGRPATETTEDGAVLVAYPVRIEAAPVDRVVALELRQANKAQGQAALREIHWAGGWLSARAWQGFAADQTLGMHRAAVALDLLALTAEHQRPEPAAVAIINELQTVMKADQVSLGMIVRRRASPRIRLMAMSYSAWFKKRSALVERLETAMEEAYDQNGCVAVPALASTRRAIAVAHDDLVAASRTEHVLTAPLQDANGAVGAITVERRRADAPFTDEDIRLLESVASLAGPVLELKRRNRRWFGGRIIDTVGHALGVVLGPRRLSWKLLTVALLALAVAAATVRGPFRITADGVMRGAVLRAAVAPFNGFIETAPARAGDTVAAGDVLAELDDTDLRLEELRWRSELDRLEAQQRDALAQYDRPQVAFLEAQIAQGRAQLDLALQQLSRTTITSPIDGLVVTGDLSQKLGTPVQPGELLYEVAPLDAFRIDIYVDERDLRHVTGDQSGRIALSGRPDEGLPFEITRITPVAEARDGANTFRVEAELKDLPDWLRPGMEGVARIDAGEELIAWVWSRRLINWLRETAWTWQP</sequence>
<dbReference type="SUPFAM" id="SSF55781">
    <property type="entry name" value="GAF domain-like"/>
    <property type="match status" value="1"/>
</dbReference>
<evidence type="ECO:0000313" key="5">
    <source>
        <dbReference type="EMBL" id="EAQ02909.1"/>
    </source>
</evidence>
<evidence type="ECO:0000313" key="6">
    <source>
        <dbReference type="Proteomes" id="UP000004318"/>
    </source>
</evidence>
<dbReference type="GO" id="GO:0030313">
    <property type="term" value="C:cell envelope"/>
    <property type="evidence" value="ECO:0007669"/>
    <property type="project" value="UniProtKB-SubCell"/>
</dbReference>
<dbReference type="PANTHER" id="PTHR32347:SF23">
    <property type="entry name" value="BLL5650 PROTEIN"/>
    <property type="match status" value="1"/>
</dbReference>
<dbReference type="RefSeq" id="WP_009807418.1">
    <property type="nucleotide sequence ID" value="NZ_CH724131.1"/>
</dbReference>
<evidence type="ECO:0000256" key="1">
    <source>
        <dbReference type="ARBA" id="ARBA00004196"/>
    </source>
</evidence>
<dbReference type="eggNOG" id="COG0845">
    <property type="taxonomic scope" value="Bacteria"/>
</dbReference>
<dbReference type="Gene3D" id="2.40.30.170">
    <property type="match status" value="1"/>
</dbReference>
<feature type="domain" description="GAF" evidence="3">
    <location>
        <begin position="190"/>
        <end position="323"/>
    </location>
</feature>
<dbReference type="InterPro" id="IPR003018">
    <property type="entry name" value="GAF"/>
</dbReference>
<dbReference type="InterPro" id="IPR029016">
    <property type="entry name" value="GAF-like_dom_sf"/>
</dbReference>
<dbReference type="Gene3D" id="2.40.50.100">
    <property type="match status" value="1"/>
</dbReference>
<dbReference type="OrthoDB" id="9806939at2"/>